<dbReference type="KEGG" id="spri:SPRI_7352"/>
<dbReference type="EMBL" id="CP011340">
    <property type="protein sequence ID" value="ALC18307.1"/>
    <property type="molecule type" value="Genomic_DNA"/>
</dbReference>
<accession>A0A0M4DH94</accession>
<reference evidence="2 3" key="1">
    <citation type="submission" date="2015-08" db="EMBL/GenBank/DDBJ databases">
        <title>Genome sequence of the pristinamycin over-producing bacterium Streptomyces pristinaespiralis HCCB10218.</title>
        <authorList>
            <person name="Tian J."/>
            <person name="Yang J."/>
            <person name="Li L."/>
            <person name="Ruan L."/>
            <person name="Wei W."/>
            <person name="Zheng G."/>
            <person name="Wei Z."/>
            <person name="Yang S."/>
            <person name="Ge M."/>
            <person name="Jiang W."/>
            <person name="Lu Y."/>
        </authorList>
    </citation>
    <scope>NUCLEOTIDE SEQUENCE [LARGE SCALE GENOMIC DNA]</scope>
    <source>
        <strain evidence="2 3">HCCB 10218</strain>
    </source>
</reference>
<evidence type="ECO:0000313" key="2">
    <source>
        <dbReference type="EMBL" id="ALC25658.1"/>
    </source>
</evidence>
<dbReference type="STRING" id="38300.SPRI_0001"/>
<name>A0A0M4DH94_STRPR</name>
<evidence type="ECO:0000313" key="1">
    <source>
        <dbReference type="EMBL" id="ALC18307.1"/>
    </source>
</evidence>
<dbReference type="PATRIC" id="fig|38300.4.peg.2"/>
<protein>
    <submittedName>
        <fullName evidence="2">Uncharacterized protein</fullName>
    </submittedName>
</protein>
<organism evidence="2">
    <name type="scientific">Streptomyces pristinaespiralis</name>
    <dbReference type="NCBI Taxonomy" id="38300"/>
    <lineage>
        <taxon>Bacteria</taxon>
        <taxon>Bacillati</taxon>
        <taxon>Actinomycetota</taxon>
        <taxon>Actinomycetes</taxon>
        <taxon>Kitasatosporales</taxon>
        <taxon>Streptomycetaceae</taxon>
        <taxon>Streptomyces</taxon>
    </lineage>
</organism>
<sequence>MPTTTKWGRAPRSSCAFPARTAAGVFVLDRAYVAYMDRPQFPVLYQRQRFIFFWTRQAPDECECRIYHAVPVWCSCANKAEPGLEMRIIRTPYLQGNAQPEVSAPLRLREPCYAAVEVLSEESRSSTA</sequence>
<dbReference type="EMBL" id="CP011340">
    <property type="protein sequence ID" value="ALC25658.1"/>
    <property type="molecule type" value="Genomic_DNA"/>
</dbReference>
<dbReference type="KEGG" id="spri:SPRI_0001"/>
<dbReference type="Proteomes" id="UP000060513">
    <property type="component" value="Chromosome"/>
</dbReference>
<evidence type="ECO:0000313" key="3">
    <source>
        <dbReference type="Proteomes" id="UP000060513"/>
    </source>
</evidence>
<proteinExistence type="predicted"/>
<gene>
    <name evidence="1" type="ORF">SPRI_0001</name>
    <name evidence="2" type="ORF">SPRI_7352</name>
</gene>
<dbReference type="AlphaFoldDB" id="A0A0M4DH94"/>